<evidence type="ECO:0000313" key="4">
    <source>
        <dbReference type="Proteomes" id="UP000317893"/>
    </source>
</evidence>
<keyword evidence="2" id="KW-0203">Cytokinin biosynthesis</keyword>
<dbReference type="SUPFAM" id="SSF102405">
    <property type="entry name" value="MCP/YpsA-like"/>
    <property type="match status" value="1"/>
</dbReference>
<dbReference type="GO" id="GO:0102682">
    <property type="term" value="F:cytokinin riboside 5'-monophosphate phosphoribohydrolase activity"/>
    <property type="evidence" value="ECO:0007669"/>
    <property type="project" value="RHEA"/>
</dbReference>
<dbReference type="RefSeq" id="WP_246061092.1">
    <property type="nucleotide sequence ID" value="NZ_BAAAPR010000002.1"/>
</dbReference>
<keyword evidence="4" id="KW-1185">Reference proteome</keyword>
<evidence type="ECO:0000313" key="3">
    <source>
        <dbReference type="EMBL" id="TQJ08187.1"/>
    </source>
</evidence>
<dbReference type="EC" id="3.2.2.n1" evidence="2"/>
<evidence type="ECO:0000256" key="2">
    <source>
        <dbReference type="RuleBase" id="RU363015"/>
    </source>
</evidence>
<reference evidence="3 4" key="1">
    <citation type="submission" date="2019-06" db="EMBL/GenBank/DDBJ databases">
        <title>Sequencing the genomes of 1000 actinobacteria strains.</title>
        <authorList>
            <person name="Klenk H.-P."/>
        </authorList>
    </citation>
    <scope>NUCLEOTIDE SEQUENCE [LARGE SCALE GENOMIC DNA]</scope>
    <source>
        <strain evidence="3 4">DSM 18607</strain>
    </source>
</reference>
<dbReference type="PANTHER" id="PTHR31223">
    <property type="entry name" value="LOG FAMILY PROTEIN YJL055W"/>
    <property type="match status" value="1"/>
</dbReference>
<comment type="catalytic activity">
    <reaction evidence="2">
        <text>9-ribosyl-trans-zeatin 5'-phosphate + H2O = trans-zeatin + D-ribose 5-phosphate</text>
        <dbReference type="Rhea" id="RHEA:48564"/>
        <dbReference type="ChEBI" id="CHEBI:15377"/>
        <dbReference type="ChEBI" id="CHEBI:16522"/>
        <dbReference type="ChEBI" id="CHEBI:78346"/>
        <dbReference type="ChEBI" id="CHEBI:87947"/>
        <dbReference type="EC" id="3.2.2.n1"/>
    </reaction>
</comment>
<dbReference type="GO" id="GO:0009691">
    <property type="term" value="P:cytokinin biosynthetic process"/>
    <property type="evidence" value="ECO:0007669"/>
    <property type="project" value="UniProtKB-UniRule"/>
</dbReference>
<dbReference type="Proteomes" id="UP000317893">
    <property type="component" value="Unassembled WGS sequence"/>
</dbReference>
<comment type="catalytic activity">
    <reaction evidence="2">
        <text>N(6)-(dimethylallyl)adenosine 5'-phosphate + H2O = N(6)-dimethylallyladenine + D-ribose 5-phosphate</text>
        <dbReference type="Rhea" id="RHEA:48560"/>
        <dbReference type="ChEBI" id="CHEBI:15377"/>
        <dbReference type="ChEBI" id="CHEBI:17660"/>
        <dbReference type="ChEBI" id="CHEBI:57526"/>
        <dbReference type="ChEBI" id="CHEBI:78346"/>
        <dbReference type="EC" id="3.2.2.n1"/>
    </reaction>
</comment>
<dbReference type="AlphaFoldDB" id="A0A542DYM5"/>
<organism evidence="3 4">
    <name type="scientific">Lapillicoccus jejuensis</name>
    <dbReference type="NCBI Taxonomy" id="402171"/>
    <lineage>
        <taxon>Bacteria</taxon>
        <taxon>Bacillati</taxon>
        <taxon>Actinomycetota</taxon>
        <taxon>Actinomycetes</taxon>
        <taxon>Micrococcales</taxon>
        <taxon>Intrasporangiaceae</taxon>
        <taxon>Lapillicoccus</taxon>
    </lineage>
</organism>
<dbReference type="GO" id="GO:0005829">
    <property type="term" value="C:cytosol"/>
    <property type="evidence" value="ECO:0007669"/>
    <property type="project" value="TreeGrafter"/>
</dbReference>
<dbReference type="NCBIfam" id="TIGR00730">
    <property type="entry name" value="Rossman fold protein, TIGR00730 family"/>
    <property type="match status" value="1"/>
</dbReference>
<dbReference type="EMBL" id="VFMN01000001">
    <property type="protein sequence ID" value="TQJ08187.1"/>
    <property type="molecule type" value="Genomic_DNA"/>
</dbReference>
<keyword evidence="2" id="KW-0378">Hydrolase</keyword>
<dbReference type="Pfam" id="PF03641">
    <property type="entry name" value="Lysine_decarbox"/>
    <property type="match status" value="1"/>
</dbReference>
<dbReference type="PANTHER" id="PTHR31223:SF70">
    <property type="entry name" value="LOG FAMILY PROTEIN YJL055W"/>
    <property type="match status" value="1"/>
</dbReference>
<dbReference type="InterPro" id="IPR005269">
    <property type="entry name" value="LOG"/>
</dbReference>
<name>A0A542DYM5_9MICO</name>
<sequence>MTLGSVAVFTGSASGDDPAYLSAATAFGGLLGRAGIGLVYGGAHVGLMGAVADAVLAEGGSVVGVIPEALVSRELAHTGLTELVVVGTMHERKAEMASRADGFVALPGGAGTLEEVFEVWTWQQLGYHAKPVAFLDTAGYWRPLLDALEGMARAGFVRRGPLDALVVESDPEAVLARLREWRGI</sequence>
<comment type="similarity">
    <text evidence="1 2">Belongs to the LOG family.</text>
</comment>
<evidence type="ECO:0000256" key="1">
    <source>
        <dbReference type="ARBA" id="ARBA00006763"/>
    </source>
</evidence>
<protein>
    <recommendedName>
        <fullName evidence="2">Cytokinin riboside 5'-monophosphate phosphoribohydrolase</fullName>
        <ecNumber evidence="2">3.2.2.n1</ecNumber>
    </recommendedName>
</protein>
<proteinExistence type="inferred from homology"/>
<comment type="caution">
    <text evidence="3">The sequence shown here is derived from an EMBL/GenBank/DDBJ whole genome shotgun (WGS) entry which is preliminary data.</text>
</comment>
<dbReference type="InterPro" id="IPR031100">
    <property type="entry name" value="LOG_fam"/>
</dbReference>
<accession>A0A542DYM5</accession>
<dbReference type="Gene3D" id="3.40.50.450">
    <property type="match status" value="1"/>
</dbReference>
<gene>
    <name evidence="3" type="ORF">FB458_1271</name>
</gene>